<keyword evidence="2" id="KW-1185">Reference proteome</keyword>
<proteinExistence type="predicted"/>
<reference evidence="1 2" key="1">
    <citation type="journal article" date="2024" name="BMC Biol.">
        <title>Comparative genomics of Ascetosporea gives new insight into the evolutionary basis for animal parasitism in Rhizaria.</title>
        <authorList>
            <person name="Hiltunen Thoren M."/>
            <person name="Onut-Brannstrom I."/>
            <person name="Alfjorden A."/>
            <person name="Peckova H."/>
            <person name="Swords F."/>
            <person name="Hooper C."/>
            <person name="Holzer A.S."/>
            <person name="Bass D."/>
            <person name="Burki F."/>
        </authorList>
    </citation>
    <scope>NUCLEOTIDE SEQUENCE [LARGE SCALE GENOMIC DNA]</scope>
    <source>
        <strain evidence="1">20-A016</strain>
    </source>
</reference>
<gene>
    <name evidence="1" type="ORF">MHBO_005258</name>
</gene>
<organism evidence="1 2">
    <name type="scientific">Bonamia ostreae</name>
    <dbReference type="NCBI Taxonomy" id="126728"/>
    <lineage>
        <taxon>Eukaryota</taxon>
        <taxon>Sar</taxon>
        <taxon>Rhizaria</taxon>
        <taxon>Endomyxa</taxon>
        <taxon>Ascetosporea</taxon>
        <taxon>Haplosporida</taxon>
        <taxon>Bonamia</taxon>
    </lineage>
</organism>
<dbReference type="EMBL" id="JBDODL010007381">
    <property type="protein sequence ID" value="MES1923641.1"/>
    <property type="molecule type" value="Genomic_DNA"/>
</dbReference>
<comment type="caution">
    <text evidence="1">The sequence shown here is derived from an EMBL/GenBank/DDBJ whole genome shotgun (WGS) entry which is preliminary data.</text>
</comment>
<name>A0ABV2AVD8_9EUKA</name>
<sequence>MRSRFDMKNDTQWFDTIAEARAEALELGMPLDSVVQELTIGDKGNLIQTVKNFINGDYTID</sequence>
<accession>A0ABV2AVD8</accession>
<evidence type="ECO:0000313" key="2">
    <source>
        <dbReference type="Proteomes" id="UP001439008"/>
    </source>
</evidence>
<evidence type="ECO:0000313" key="1">
    <source>
        <dbReference type="EMBL" id="MES1923641.1"/>
    </source>
</evidence>
<protein>
    <submittedName>
        <fullName evidence="1">Uncharacterized protein</fullName>
    </submittedName>
</protein>
<dbReference type="Proteomes" id="UP001439008">
    <property type="component" value="Unassembled WGS sequence"/>
</dbReference>
<feature type="non-terminal residue" evidence="1">
    <location>
        <position position="61"/>
    </location>
</feature>